<organism evidence="2 3">
    <name type="scientific">Ligilactobacillus salivarius</name>
    <dbReference type="NCBI Taxonomy" id="1624"/>
    <lineage>
        <taxon>Bacteria</taxon>
        <taxon>Bacillati</taxon>
        <taxon>Bacillota</taxon>
        <taxon>Bacilli</taxon>
        <taxon>Lactobacillales</taxon>
        <taxon>Lactobacillaceae</taxon>
        <taxon>Ligilactobacillus</taxon>
    </lineage>
</organism>
<reference evidence="2 3" key="1">
    <citation type="submission" date="2016-09" db="EMBL/GenBank/DDBJ databases">
        <title>Complete Genome Sequence of Lactobacillus salivarius Jin.</title>
        <authorList>
            <person name="Jin N."/>
            <person name="Li C."/>
            <person name="Wang M."/>
            <person name="Ren D."/>
            <person name="Di Y."/>
            <person name="Pan R."/>
            <person name="Du S."/>
            <person name="Lu H."/>
            <person name="Li X."/>
            <person name="Tian M."/>
        </authorList>
    </citation>
    <scope>NUCLEOTIDE SEQUENCE [LARGE SCALE GENOMIC DNA]</scope>
    <source>
        <strain evidence="2 3">CICC 23174</strain>
    </source>
</reference>
<evidence type="ECO:0000256" key="1">
    <source>
        <dbReference type="SAM" id="MobiDB-lite"/>
    </source>
</evidence>
<dbReference type="InterPro" id="IPR006944">
    <property type="entry name" value="Phage/GTA_portal"/>
</dbReference>
<proteinExistence type="predicted"/>
<name>A0A1D7TSQ3_9LACO</name>
<protein>
    <submittedName>
        <fullName evidence="2">Phage portal protein</fullName>
    </submittedName>
</protein>
<dbReference type="EMBL" id="CP017107">
    <property type="protein sequence ID" value="AOO73986.1"/>
    <property type="molecule type" value="Genomic_DNA"/>
</dbReference>
<dbReference type="NCBIfam" id="TIGR01537">
    <property type="entry name" value="portal_HK97"/>
    <property type="match status" value="1"/>
</dbReference>
<dbReference type="AlphaFoldDB" id="A0A1D7TSQ3"/>
<feature type="compositionally biased region" description="Polar residues" evidence="1">
    <location>
        <begin position="390"/>
        <end position="417"/>
    </location>
</feature>
<dbReference type="Pfam" id="PF04860">
    <property type="entry name" value="Phage_portal"/>
    <property type="match status" value="1"/>
</dbReference>
<dbReference type="RefSeq" id="WP_069469336.1">
    <property type="nucleotide sequence ID" value="NZ_CP017107.1"/>
</dbReference>
<accession>A0A1D7TSQ3</accession>
<evidence type="ECO:0000313" key="2">
    <source>
        <dbReference type="EMBL" id="AOO73986.1"/>
    </source>
</evidence>
<feature type="region of interest" description="Disordered" evidence="1">
    <location>
        <begin position="384"/>
        <end position="417"/>
    </location>
</feature>
<evidence type="ECO:0000313" key="3">
    <source>
        <dbReference type="Proteomes" id="UP000094723"/>
    </source>
</evidence>
<sequence>MGFLNKIKSLITGNKKASGPVSLKTGNPFPISLSGSTLQTNETVFSVITQLSNAMASMPLKLYKNYEEVTDSDLAMEIKYHPNPSMTSFSFIQKVETDRNEYGNAYVLIERDEYWQPVNLYPVSPTCITVMQNQDDDSIWYKITASNENILVSESNILHLKHISGSTRLLGISPLDVLKNALDFDLAVQKFSLSEMSKIDSFKVTYGSGVDDESRKDVVDNFRAFIRDNGGVLFETPGVEISQLPREFLSGDLINTEKITDTRIANAFNVPLAFLNQSTVANNEDLMSQFVQRTLIPIARQYEQELTNKLLTEQQRKSGMYFKFNVNSLLRGNVQARTAYYQALRRSGILTTNDIRALEDLPLSKDEFADKLFVSGDLYPLDMDPAQRKGVSSNGNGTKNEETNQVLGNEQNQRQHW</sequence>
<gene>
    <name evidence="2" type="ORF">BHF65_07060</name>
</gene>
<dbReference type="InterPro" id="IPR006427">
    <property type="entry name" value="Portal_HK97"/>
</dbReference>
<dbReference type="Proteomes" id="UP000094723">
    <property type="component" value="Chromosome"/>
</dbReference>